<feature type="domain" description="Transketolase-like pyrimidine-binding" evidence="11">
    <location>
        <begin position="357"/>
        <end position="528"/>
    </location>
</feature>
<evidence type="ECO:0000256" key="1">
    <source>
        <dbReference type="ARBA" id="ARBA00001946"/>
    </source>
</evidence>
<keyword evidence="6" id="KW-0479">Metal-binding</keyword>
<dbReference type="InterPro" id="IPR005475">
    <property type="entry name" value="Transketolase-like_Pyr-bd"/>
</dbReference>
<evidence type="ECO:0000256" key="4">
    <source>
        <dbReference type="ARBA" id="ARBA00013152"/>
    </source>
</evidence>
<dbReference type="PANTHER" id="PTHR43522:SF2">
    <property type="entry name" value="TRANSKETOLASE 1-RELATED"/>
    <property type="match status" value="1"/>
</dbReference>
<dbReference type="Pfam" id="PF00456">
    <property type="entry name" value="Transketolase_N"/>
    <property type="match status" value="1"/>
</dbReference>
<keyword evidence="8" id="KW-0786">Thiamine pyrophosphate</keyword>
<dbReference type="InterPro" id="IPR055152">
    <property type="entry name" value="Transketolase-like_C_2"/>
</dbReference>
<evidence type="ECO:0000256" key="3">
    <source>
        <dbReference type="ARBA" id="ARBA00007131"/>
    </source>
</evidence>
<evidence type="ECO:0000256" key="6">
    <source>
        <dbReference type="ARBA" id="ARBA00022723"/>
    </source>
</evidence>
<comment type="cofactor">
    <cofactor evidence="2">
        <name>thiamine diphosphate</name>
        <dbReference type="ChEBI" id="CHEBI:58937"/>
    </cofactor>
</comment>
<keyword evidence="13" id="KW-1185">Reference proteome</keyword>
<dbReference type="CDD" id="cd02012">
    <property type="entry name" value="TPP_TK"/>
    <property type="match status" value="1"/>
</dbReference>
<name>A0ABQ4SQL0_9HYPH</name>
<dbReference type="InterPro" id="IPR029061">
    <property type="entry name" value="THDP-binding"/>
</dbReference>
<evidence type="ECO:0000313" key="12">
    <source>
        <dbReference type="EMBL" id="GJE04576.1"/>
    </source>
</evidence>
<dbReference type="Gene3D" id="3.40.50.920">
    <property type="match status" value="1"/>
</dbReference>
<accession>A0ABQ4SQL0</accession>
<dbReference type="Proteomes" id="UP001055153">
    <property type="component" value="Unassembled WGS sequence"/>
</dbReference>
<dbReference type="InterPro" id="IPR009014">
    <property type="entry name" value="Transketo_C/PFOR_II"/>
</dbReference>
<evidence type="ECO:0000256" key="8">
    <source>
        <dbReference type="ARBA" id="ARBA00023052"/>
    </source>
</evidence>
<reference evidence="12" key="1">
    <citation type="journal article" date="2021" name="Front. Microbiol.">
        <title>Comprehensive Comparative Genomics and Phenotyping of Methylobacterium Species.</title>
        <authorList>
            <person name="Alessa O."/>
            <person name="Ogura Y."/>
            <person name="Fujitani Y."/>
            <person name="Takami H."/>
            <person name="Hayashi T."/>
            <person name="Sahin N."/>
            <person name="Tani A."/>
        </authorList>
    </citation>
    <scope>NUCLEOTIDE SEQUENCE</scope>
    <source>
        <strain evidence="12">DSM 17168</strain>
    </source>
</reference>
<keyword evidence="5" id="KW-0808">Transferase</keyword>
<evidence type="ECO:0000256" key="7">
    <source>
        <dbReference type="ARBA" id="ARBA00022842"/>
    </source>
</evidence>
<comment type="caution">
    <text evidence="12">The sequence shown here is derived from an EMBL/GenBank/DDBJ whole genome shotgun (WGS) entry which is preliminary data.</text>
</comment>
<dbReference type="NCBIfam" id="TIGR00232">
    <property type="entry name" value="tktlase_bact"/>
    <property type="match status" value="1"/>
</dbReference>
<evidence type="ECO:0000256" key="2">
    <source>
        <dbReference type="ARBA" id="ARBA00001964"/>
    </source>
</evidence>
<dbReference type="PANTHER" id="PTHR43522">
    <property type="entry name" value="TRANSKETOLASE"/>
    <property type="match status" value="1"/>
</dbReference>
<evidence type="ECO:0000256" key="5">
    <source>
        <dbReference type="ARBA" id="ARBA00022679"/>
    </source>
</evidence>
<gene>
    <name evidence="12" type="primary">tktA</name>
    <name evidence="12" type="ORF">GMJLKIPL_6540</name>
</gene>
<proteinExistence type="inferred from homology"/>
<comment type="similarity">
    <text evidence="3">Belongs to the transketolase family.</text>
</comment>
<reference evidence="12" key="2">
    <citation type="submission" date="2021-08" db="EMBL/GenBank/DDBJ databases">
        <authorList>
            <person name="Tani A."/>
            <person name="Ola A."/>
            <person name="Ogura Y."/>
            <person name="Katsura K."/>
            <person name="Hayashi T."/>
        </authorList>
    </citation>
    <scope>NUCLEOTIDE SEQUENCE</scope>
    <source>
        <strain evidence="12">DSM 17168</strain>
    </source>
</reference>
<dbReference type="Gene3D" id="3.40.50.970">
    <property type="match status" value="2"/>
</dbReference>
<comment type="cofactor">
    <cofactor evidence="1">
        <name>Mg(2+)</name>
        <dbReference type="ChEBI" id="CHEBI:18420"/>
    </cofactor>
</comment>
<dbReference type="SUPFAM" id="SSF52922">
    <property type="entry name" value="TK C-terminal domain-like"/>
    <property type="match status" value="1"/>
</dbReference>
<dbReference type="InterPro" id="IPR033247">
    <property type="entry name" value="Transketolase_fam"/>
</dbReference>
<dbReference type="Pfam" id="PF02779">
    <property type="entry name" value="Transket_pyr"/>
    <property type="match status" value="1"/>
</dbReference>
<comment type="catalytic activity">
    <reaction evidence="9">
        <text>D-sedoheptulose 7-phosphate + D-glyceraldehyde 3-phosphate = aldehydo-D-ribose 5-phosphate + D-xylulose 5-phosphate</text>
        <dbReference type="Rhea" id="RHEA:10508"/>
        <dbReference type="ChEBI" id="CHEBI:57483"/>
        <dbReference type="ChEBI" id="CHEBI:57737"/>
        <dbReference type="ChEBI" id="CHEBI:58273"/>
        <dbReference type="ChEBI" id="CHEBI:59776"/>
        <dbReference type="EC" id="2.2.1.1"/>
    </reaction>
</comment>
<dbReference type="SMART" id="SM00861">
    <property type="entry name" value="Transket_pyr"/>
    <property type="match status" value="1"/>
</dbReference>
<dbReference type="RefSeq" id="WP_238241992.1">
    <property type="nucleotide sequence ID" value="NZ_BPQQ01000135.1"/>
</dbReference>
<dbReference type="EC" id="2.2.1.1" evidence="4 10"/>
<keyword evidence="7" id="KW-0460">Magnesium</keyword>
<evidence type="ECO:0000256" key="9">
    <source>
        <dbReference type="ARBA" id="ARBA00049473"/>
    </source>
</evidence>
<dbReference type="SUPFAM" id="SSF52518">
    <property type="entry name" value="Thiamin diphosphate-binding fold (THDP-binding)"/>
    <property type="match status" value="2"/>
</dbReference>
<evidence type="ECO:0000256" key="10">
    <source>
        <dbReference type="NCBIfam" id="TIGR00232"/>
    </source>
</evidence>
<dbReference type="InterPro" id="IPR005474">
    <property type="entry name" value="Transketolase_N"/>
</dbReference>
<dbReference type="EMBL" id="BPQQ01000135">
    <property type="protein sequence ID" value="GJE04576.1"/>
    <property type="molecule type" value="Genomic_DNA"/>
</dbReference>
<sequence>MSEIITSDPSPRRMADAIRFLALDAIARAGDGHPGAPLGCAEIATALFTRHLVCNPDDPEWPDRDRFVLSNGHGSMLLYAVLHLSGYAGIPIEAIRRFRELDSPCHGHPEFAPGHGIEATTGPLGQGIANAVGMAVAEAKLAAEFGPGLVDHRTYALVGDGCLMEGIAHEVISLAGHLRLGKLTFLWDDNLITDDGHTDLSISEDVRARFRAADWQVIDCDGHDVAAVSAALLLARADPRPSLIACRTTIGRGLPRLEGQRGAHGGRVFDSDCAEAREAAGWEAPAFAVPPDIAAAWRRGAAARNRAAYAAWQERRAALPEATRAEFDRRAQGRLPEGWRDALRTLRRRAAEAAPERPSIEVAADTLAALADTIPDLFSGAPDLEGPTRHKQALAAFTAENRAGRYLHYGVREHAMGAMMNGMAAHRGLVPVGATYLVFSDYLRPALRMAALMELPVVTVYSHDSIGIGRNGPTHQPVEFLASLRAMPNMLVLRPADAVETVEAWELALANRHGPTSLICSRQPLPPLRRGDSAENLSARGAYVLAEASDGPARATLIGTGSEVAVALAARARLQQEGIPTRVVSMPSWELFAAQPEAYRAEVIPADTVRVAVEAAVRLGWDRWIGEGGGFVGMAGFGASGPGEDLFRHFGITPDAVVREVKARL</sequence>
<evidence type="ECO:0000259" key="11">
    <source>
        <dbReference type="SMART" id="SM00861"/>
    </source>
</evidence>
<dbReference type="InterPro" id="IPR005478">
    <property type="entry name" value="Transketolase_bac-like"/>
</dbReference>
<organism evidence="12 13">
    <name type="scientific">Methylobacterium isbiliense</name>
    <dbReference type="NCBI Taxonomy" id="315478"/>
    <lineage>
        <taxon>Bacteria</taxon>
        <taxon>Pseudomonadati</taxon>
        <taxon>Pseudomonadota</taxon>
        <taxon>Alphaproteobacteria</taxon>
        <taxon>Hyphomicrobiales</taxon>
        <taxon>Methylobacteriaceae</taxon>
        <taxon>Methylobacterium</taxon>
    </lineage>
</organism>
<dbReference type="Pfam" id="PF22613">
    <property type="entry name" value="Transketolase_C_1"/>
    <property type="match status" value="1"/>
</dbReference>
<protein>
    <recommendedName>
        <fullName evidence="4 10">Transketolase</fullName>
        <ecNumber evidence="4 10">2.2.1.1</ecNumber>
    </recommendedName>
</protein>
<dbReference type="CDD" id="cd07033">
    <property type="entry name" value="TPP_PYR_DXS_TK_like"/>
    <property type="match status" value="1"/>
</dbReference>
<evidence type="ECO:0000313" key="13">
    <source>
        <dbReference type="Proteomes" id="UP001055153"/>
    </source>
</evidence>